<dbReference type="EMBL" id="JAABOO010000002">
    <property type="protein sequence ID" value="NER14053.1"/>
    <property type="molecule type" value="Genomic_DNA"/>
</dbReference>
<reference evidence="1 2" key="1">
    <citation type="submission" date="2020-01" db="EMBL/GenBank/DDBJ databases">
        <title>Leptobacterium flavescens.</title>
        <authorList>
            <person name="Wang G."/>
        </authorList>
    </citation>
    <scope>NUCLEOTIDE SEQUENCE [LARGE SCALE GENOMIC DNA]</scope>
    <source>
        <strain evidence="1 2">KCTC 22160</strain>
    </source>
</reference>
<gene>
    <name evidence="1" type="ORF">GWK08_11425</name>
</gene>
<proteinExistence type="predicted"/>
<organism evidence="1 2">
    <name type="scientific">Leptobacterium flavescens</name>
    <dbReference type="NCBI Taxonomy" id="472055"/>
    <lineage>
        <taxon>Bacteria</taxon>
        <taxon>Pseudomonadati</taxon>
        <taxon>Bacteroidota</taxon>
        <taxon>Flavobacteriia</taxon>
        <taxon>Flavobacteriales</taxon>
        <taxon>Flavobacteriaceae</taxon>
        <taxon>Leptobacterium</taxon>
    </lineage>
</organism>
<comment type="caution">
    <text evidence="1">The sequence shown here is derived from an EMBL/GenBank/DDBJ whole genome shotgun (WGS) entry which is preliminary data.</text>
</comment>
<accession>A0A6P0UT75</accession>
<name>A0A6P0UT75_9FLAO</name>
<keyword evidence="2" id="KW-1185">Reference proteome</keyword>
<dbReference type="InterPro" id="IPR036513">
    <property type="entry name" value="STAS_dom_sf"/>
</dbReference>
<protein>
    <submittedName>
        <fullName evidence="1">Ribonuclease Z</fullName>
    </submittedName>
</protein>
<evidence type="ECO:0000313" key="1">
    <source>
        <dbReference type="EMBL" id="NER14053.1"/>
    </source>
</evidence>
<dbReference type="Proteomes" id="UP000468581">
    <property type="component" value="Unassembled WGS sequence"/>
</dbReference>
<evidence type="ECO:0000313" key="2">
    <source>
        <dbReference type="Proteomes" id="UP000468581"/>
    </source>
</evidence>
<dbReference type="RefSeq" id="WP_163607318.1">
    <property type="nucleotide sequence ID" value="NZ_JAABOO010000002.1"/>
</dbReference>
<dbReference type="Gene3D" id="3.30.750.24">
    <property type="entry name" value="STAS domain"/>
    <property type="match status" value="1"/>
</dbReference>
<sequence>MIFDKKGNITIITQESVSIPTFLSRLNEAYDKINKDNIIINLFSLDNLKVSDLLEFLQVSDKHRGRNRSFVIVTDTIKYDDIPEELVVVPSLQEAFDIVEMDEIERDLGF</sequence>
<dbReference type="AlphaFoldDB" id="A0A6P0UT75"/>